<proteinExistence type="predicted"/>
<dbReference type="PIRSF" id="PIRSF011560">
    <property type="entry name" value="ComK"/>
    <property type="match status" value="1"/>
</dbReference>
<dbReference type="Proteomes" id="UP001197974">
    <property type="component" value="Chromosome"/>
</dbReference>
<sequence length="189" mass="22361">MVNNFTWLDQYQANRYSMAILPFNCDKGLFTRIIEFEKDIYVKKSPKQVVDDSCKYFGSSYEGRRIGTKELMRITHKPPIMVDAGTNIFLFPTTSSHRSQCAWLSHHYILCYETGDYNQTLITFKNKQQLLLEMSLSSFENQLFRTAQLKSIIASRIEEEQQRMNMILFPKDKNAAIIYEELLKEWKRK</sequence>
<dbReference type="Pfam" id="PF06338">
    <property type="entry name" value="ComK"/>
    <property type="match status" value="1"/>
</dbReference>
<evidence type="ECO:0000313" key="1">
    <source>
        <dbReference type="EMBL" id="WLR42869.1"/>
    </source>
</evidence>
<dbReference type="RefSeq" id="WP_226539303.1">
    <property type="nucleotide sequence ID" value="NZ_CP129013.1"/>
</dbReference>
<protein>
    <submittedName>
        <fullName evidence="1">Competence protein ComK</fullName>
    </submittedName>
</protein>
<accession>A0ABY9JVQ1</accession>
<keyword evidence="2" id="KW-1185">Reference proteome</keyword>
<reference evidence="1 2" key="1">
    <citation type="submission" date="2023-06" db="EMBL/GenBank/DDBJ databases">
        <title>Five Gram-positive bacteria isolated from mangrove sediments in Shenzhen, Guangdong, China.</title>
        <authorList>
            <person name="Yu S."/>
            <person name="Zheng W."/>
            <person name="Huang Y."/>
        </authorList>
    </citation>
    <scope>NUCLEOTIDE SEQUENCE [LARGE SCALE GENOMIC DNA]</scope>
    <source>
        <strain evidence="1 2">SaN35-3</strain>
    </source>
</reference>
<name>A0ABY9JVQ1_9BACI</name>
<organism evidence="1 2">
    <name type="scientific">Bacillus carboniphilus</name>
    <dbReference type="NCBI Taxonomy" id="86663"/>
    <lineage>
        <taxon>Bacteria</taxon>
        <taxon>Bacillati</taxon>
        <taxon>Bacillota</taxon>
        <taxon>Bacilli</taxon>
        <taxon>Bacillales</taxon>
        <taxon>Bacillaceae</taxon>
        <taxon>Bacillus</taxon>
    </lineage>
</organism>
<dbReference type="EMBL" id="CP129013">
    <property type="protein sequence ID" value="WLR42869.1"/>
    <property type="molecule type" value="Genomic_DNA"/>
</dbReference>
<evidence type="ECO:0000313" key="2">
    <source>
        <dbReference type="Proteomes" id="UP001197974"/>
    </source>
</evidence>
<gene>
    <name evidence="1" type="ORF">LC087_01115</name>
</gene>
<dbReference type="InterPro" id="IPR010461">
    <property type="entry name" value="ComK"/>
</dbReference>